<evidence type="ECO:0000313" key="3">
    <source>
        <dbReference type="EMBL" id="KAK2567317.1"/>
    </source>
</evidence>
<dbReference type="AlphaFoldDB" id="A0AAD9VAV7"/>
<keyword evidence="2" id="KW-0812">Transmembrane</keyword>
<evidence type="ECO:0000313" key="4">
    <source>
        <dbReference type="Proteomes" id="UP001249851"/>
    </source>
</evidence>
<feature type="compositionally biased region" description="Polar residues" evidence="1">
    <location>
        <begin position="18"/>
        <end position="29"/>
    </location>
</feature>
<proteinExistence type="predicted"/>
<reference evidence="3" key="2">
    <citation type="journal article" date="2023" name="Science">
        <title>Genomic signatures of disease resistance in endangered staghorn corals.</title>
        <authorList>
            <person name="Vollmer S.V."/>
            <person name="Selwyn J.D."/>
            <person name="Despard B.A."/>
            <person name="Roesel C.L."/>
        </authorList>
    </citation>
    <scope>NUCLEOTIDE SEQUENCE</scope>
    <source>
        <strain evidence="3">K2</strain>
    </source>
</reference>
<keyword evidence="2" id="KW-0472">Membrane</keyword>
<evidence type="ECO:0000256" key="2">
    <source>
        <dbReference type="SAM" id="Phobius"/>
    </source>
</evidence>
<feature type="transmembrane region" description="Helical" evidence="2">
    <location>
        <begin position="95"/>
        <end position="115"/>
    </location>
</feature>
<organism evidence="3 4">
    <name type="scientific">Acropora cervicornis</name>
    <name type="common">Staghorn coral</name>
    <dbReference type="NCBI Taxonomy" id="6130"/>
    <lineage>
        <taxon>Eukaryota</taxon>
        <taxon>Metazoa</taxon>
        <taxon>Cnidaria</taxon>
        <taxon>Anthozoa</taxon>
        <taxon>Hexacorallia</taxon>
        <taxon>Scleractinia</taxon>
        <taxon>Astrocoeniina</taxon>
        <taxon>Acroporidae</taxon>
        <taxon>Acropora</taxon>
    </lineage>
</organism>
<keyword evidence="4" id="KW-1185">Reference proteome</keyword>
<protein>
    <submittedName>
        <fullName evidence="3">Uncharacterized protein</fullName>
    </submittedName>
</protein>
<sequence>MSQTSRSPINPYAVDNGNYANPSYENTEFSDPHTYDDPTFLTVSAKAANTGGRRKRNELYEPTELKAVDGSAGKADTEKDDYPKEISDDSWLSRLVLFLILLISLTSLLLVALIIQGQIGTGCSSQCNEEPAAGYKAMWLIQIENKNIEKFFTLPRAN</sequence>
<name>A0AAD9VAV7_ACRCE</name>
<feature type="region of interest" description="Disordered" evidence="1">
    <location>
        <begin position="1"/>
        <end position="82"/>
    </location>
</feature>
<comment type="caution">
    <text evidence="3">The sequence shown here is derived from an EMBL/GenBank/DDBJ whole genome shotgun (WGS) entry which is preliminary data.</text>
</comment>
<dbReference type="Proteomes" id="UP001249851">
    <property type="component" value="Unassembled WGS sequence"/>
</dbReference>
<feature type="compositionally biased region" description="Basic and acidic residues" evidence="1">
    <location>
        <begin position="57"/>
        <end position="67"/>
    </location>
</feature>
<gene>
    <name evidence="3" type="ORF">P5673_008111</name>
</gene>
<reference evidence="3" key="1">
    <citation type="journal article" date="2023" name="G3 (Bethesda)">
        <title>Whole genome assembly and annotation of the endangered Caribbean coral Acropora cervicornis.</title>
        <authorList>
            <person name="Selwyn J.D."/>
            <person name="Vollmer S.V."/>
        </authorList>
    </citation>
    <scope>NUCLEOTIDE SEQUENCE</scope>
    <source>
        <strain evidence="3">K2</strain>
    </source>
</reference>
<dbReference type="EMBL" id="JARQWQ010000014">
    <property type="protein sequence ID" value="KAK2567317.1"/>
    <property type="molecule type" value="Genomic_DNA"/>
</dbReference>
<evidence type="ECO:0000256" key="1">
    <source>
        <dbReference type="SAM" id="MobiDB-lite"/>
    </source>
</evidence>
<keyword evidence="2" id="KW-1133">Transmembrane helix</keyword>
<accession>A0AAD9VAV7</accession>